<reference evidence="2 3" key="1">
    <citation type="journal article" date="2015" name="Nature">
        <title>rRNA introns, odd ribosomes, and small enigmatic genomes across a large radiation of phyla.</title>
        <authorList>
            <person name="Brown C.T."/>
            <person name="Hug L.A."/>
            <person name="Thomas B.C."/>
            <person name="Sharon I."/>
            <person name="Castelle C.J."/>
            <person name="Singh A."/>
            <person name="Wilkins M.J."/>
            <person name="Williams K.H."/>
            <person name="Banfield J.F."/>
        </authorList>
    </citation>
    <scope>NUCLEOTIDE SEQUENCE [LARGE SCALE GENOMIC DNA]</scope>
</reference>
<keyword evidence="1" id="KW-0472">Membrane</keyword>
<sequence length="100" mass="11262">MTTYKTRKNIPAVVFTFSMVAFVLSQLVINAVLNPLGTELQNLNKEKNFLVEENRTMEEQVAKTSSITVIKKLADKQLNISSQSQKSIIYLEQSALLAEK</sequence>
<dbReference type="Proteomes" id="UP000034140">
    <property type="component" value="Unassembled WGS sequence"/>
</dbReference>
<comment type="caution">
    <text evidence="2">The sequence shown here is derived from an EMBL/GenBank/DDBJ whole genome shotgun (WGS) entry which is preliminary data.</text>
</comment>
<feature type="transmembrane region" description="Helical" evidence="1">
    <location>
        <begin position="12"/>
        <end position="33"/>
    </location>
</feature>
<organism evidence="2 3">
    <name type="scientific">candidate division WS6 bacterium GW2011_GWC1_36_11</name>
    <dbReference type="NCBI Taxonomy" id="1619090"/>
    <lineage>
        <taxon>Bacteria</taxon>
        <taxon>Candidatus Dojkabacteria</taxon>
    </lineage>
</organism>
<dbReference type="AlphaFoldDB" id="A0A0G0FZM9"/>
<evidence type="ECO:0000313" key="3">
    <source>
        <dbReference type="Proteomes" id="UP000034140"/>
    </source>
</evidence>
<protein>
    <recommendedName>
        <fullName evidence="4">Cell division protein FtsL</fullName>
    </recommendedName>
</protein>
<gene>
    <name evidence="2" type="ORF">UR96_C0005G0024</name>
</gene>
<evidence type="ECO:0000256" key="1">
    <source>
        <dbReference type="SAM" id="Phobius"/>
    </source>
</evidence>
<evidence type="ECO:0000313" key="2">
    <source>
        <dbReference type="EMBL" id="KKP92785.1"/>
    </source>
</evidence>
<accession>A0A0G0FZM9</accession>
<name>A0A0G0FZM9_9BACT</name>
<keyword evidence="1" id="KW-1133">Transmembrane helix</keyword>
<dbReference type="EMBL" id="LBRE01000005">
    <property type="protein sequence ID" value="KKP92785.1"/>
    <property type="molecule type" value="Genomic_DNA"/>
</dbReference>
<evidence type="ECO:0008006" key="4">
    <source>
        <dbReference type="Google" id="ProtNLM"/>
    </source>
</evidence>
<keyword evidence="1" id="KW-0812">Transmembrane</keyword>
<proteinExistence type="predicted"/>